<name>A0AB39AJV6_9CAUD</name>
<protein>
    <submittedName>
        <fullName evidence="1">Uncharacterized protein</fullName>
    </submittedName>
</protein>
<evidence type="ECO:0000313" key="1">
    <source>
        <dbReference type="EMBL" id="XDG30927.1"/>
    </source>
</evidence>
<accession>A0AB39AJV6</accession>
<organism evidence="1">
    <name type="scientific">Vibrio phage P018-4</name>
    <dbReference type="NCBI Taxonomy" id="3229728"/>
    <lineage>
        <taxon>Viruses</taxon>
        <taxon>Duplodnaviria</taxon>
        <taxon>Heunggongvirae</taxon>
        <taxon>Uroviricota</taxon>
        <taxon>Caudoviricetes</taxon>
    </lineage>
</organism>
<sequence>MQDNTETIKSDIVNTLEMLYDSCHLTRDDVNTDVRKILVKHLGDEYDSVYNVKVSIRSLGNREFIVDVEIEEK</sequence>
<proteinExistence type="predicted"/>
<reference evidence="1" key="1">
    <citation type="submission" date="2024-06" db="EMBL/GenBank/DDBJ databases">
        <authorList>
            <person name="Yang R."/>
        </authorList>
    </citation>
    <scope>NUCLEOTIDE SEQUENCE</scope>
</reference>
<dbReference type="EMBL" id="PP934186">
    <property type="protein sequence ID" value="XDG30927.1"/>
    <property type="molecule type" value="Genomic_DNA"/>
</dbReference>